<feature type="compositionally biased region" description="Low complexity" evidence="1">
    <location>
        <begin position="98"/>
        <end position="112"/>
    </location>
</feature>
<reference evidence="2 3" key="1">
    <citation type="submission" date="2021-04" db="EMBL/GenBank/DDBJ databases">
        <title>The genome sequence of type strain Ideonella paludis KCTC 32238.</title>
        <authorList>
            <person name="Liu Y."/>
        </authorList>
    </citation>
    <scope>NUCLEOTIDE SEQUENCE [LARGE SCALE GENOMIC DNA]</scope>
    <source>
        <strain evidence="2 3">KCTC 32238</strain>
    </source>
</reference>
<evidence type="ECO:0008006" key="4">
    <source>
        <dbReference type="Google" id="ProtNLM"/>
    </source>
</evidence>
<feature type="region of interest" description="Disordered" evidence="1">
    <location>
        <begin position="98"/>
        <end position="118"/>
    </location>
</feature>
<protein>
    <recommendedName>
        <fullName evidence="4">Mu-like prophage FluMu N-terminal domain-containing protein</fullName>
    </recommendedName>
</protein>
<evidence type="ECO:0000256" key="1">
    <source>
        <dbReference type="SAM" id="MobiDB-lite"/>
    </source>
</evidence>
<keyword evidence="3" id="KW-1185">Reference proteome</keyword>
<dbReference type="EMBL" id="JAGQDG010000002">
    <property type="protein sequence ID" value="MBQ0934646.1"/>
    <property type="molecule type" value="Genomic_DNA"/>
</dbReference>
<dbReference type="RefSeq" id="WP_210806814.1">
    <property type="nucleotide sequence ID" value="NZ_JAGQDG010000002.1"/>
</dbReference>
<evidence type="ECO:0000313" key="2">
    <source>
        <dbReference type="EMBL" id="MBQ0934646.1"/>
    </source>
</evidence>
<sequence length="118" mass="12244">MKFIVRAGMVVHDTRIVEVGGKRQEQTNSYYEDDQVDFDEATATKHLHRLEPVDKEAKAFAQAKVAPVSPPAQAGSGITAEQLQAIVSAAYAQGAADAAAKAAVQTPAPAAPEGGKGG</sequence>
<organism evidence="2 3">
    <name type="scientific">Ideonella paludis</name>
    <dbReference type="NCBI Taxonomy" id="1233411"/>
    <lineage>
        <taxon>Bacteria</taxon>
        <taxon>Pseudomonadati</taxon>
        <taxon>Pseudomonadota</taxon>
        <taxon>Betaproteobacteria</taxon>
        <taxon>Burkholderiales</taxon>
        <taxon>Sphaerotilaceae</taxon>
        <taxon>Ideonella</taxon>
    </lineage>
</organism>
<gene>
    <name evidence="2" type="ORF">KAK11_04820</name>
</gene>
<accession>A0ABS5DU34</accession>
<name>A0ABS5DU34_9BURK</name>
<proteinExistence type="predicted"/>
<comment type="caution">
    <text evidence="2">The sequence shown here is derived from an EMBL/GenBank/DDBJ whole genome shotgun (WGS) entry which is preliminary data.</text>
</comment>
<dbReference type="Proteomes" id="UP000672097">
    <property type="component" value="Unassembled WGS sequence"/>
</dbReference>
<evidence type="ECO:0000313" key="3">
    <source>
        <dbReference type="Proteomes" id="UP000672097"/>
    </source>
</evidence>